<dbReference type="GO" id="GO:0016560">
    <property type="term" value="P:protein import into peroxisome matrix, docking"/>
    <property type="evidence" value="ECO:0007669"/>
    <property type="project" value="UniProtKB-UniRule"/>
</dbReference>
<evidence type="ECO:0000256" key="6">
    <source>
        <dbReference type="ARBA" id="ARBA00023140"/>
    </source>
</evidence>
<keyword evidence="5 10" id="KW-0472">Membrane</keyword>
<sequence>MVREDLIEGAITFLQDPSVSSAPLEQRISFLRSKNLTQEEIDVSLARVGQSSAASQPYAPAQQYHGTSPQQQQYGAFQGQSYWGGQIPPPEAPRRDWRDWFIMATVVGGLGYGMYWTAKRYIQPLIAPPTPPQLEQDKASIDASFDKAFALLDQLSSDTNELKEKEKERSDKLDHALNEVEAVMIRMKEAQEERERESKSMARDLSDVKDLIPKAIEKERKSTDDRLAELATEMQSLKTLLQFRLGGPQALPGVASSPAMPKEQQHEQQPSNGTPAPSVSGITDHGASNAASGTIATTGNPVASTNGTDVSGLDRSSNSSPAAFTNRFLQQGKSAIPAWQLAASKRQEDAKKEETGSAKSGTVSEEVAA</sequence>
<organism evidence="14 15">
    <name type="scientific">Polychaeton citri CBS 116435</name>
    <dbReference type="NCBI Taxonomy" id="1314669"/>
    <lineage>
        <taxon>Eukaryota</taxon>
        <taxon>Fungi</taxon>
        <taxon>Dikarya</taxon>
        <taxon>Ascomycota</taxon>
        <taxon>Pezizomycotina</taxon>
        <taxon>Dothideomycetes</taxon>
        <taxon>Dothideomycetidae</taxon>
        <taxon>Capnodiales</taxon>
        <taxon>Capnodiaceae</taxon>
        <taxon>Polychaeton</taxon>
    </lineage>
</organism>
<evidence type="ECO:0000256" key="8">
    <source>
        <dbReference type="ARBA" id="ARBA00029691"/>
    </source>
</evidence>
<dbReference type="Proteomes" id="UP000799441">
    <property type="component" value="Unassembled WGS sequence"/>
</dbReference>
<dbReference type="Gene3D" id="1.10.10.10">
    <property type="entry name" value="Winged helix-like DNA-binding domain superfamily/Winged helix DNA-binding domain"/>
    <property type="match status" value="1"/>
</dbReference>
<dbReference type="InterPro" id="IPR025655">
    <property type="entry name" value="PEX14"/>
</dbReference>
<evidence type="ECO:0000256" key="7">
    <source>
        <dbReference type="ARBA" id="ARBA00029502"/>
    </source>
</evidence>
<evidence type="ECO:0000256" key="9">
    <source>
        <dbReference type="ARBA" id="ARBA00046271"/>
    </source>
</evidence>
<evidence type="ECO:0000256" key="10">
    <source>
        <dbReference type="RuleBase" id="RU367032"/>
    </source>
</evidence>
<feature type="region of interest" description="Disordered" evidence="12">
    <location>
        <begin position="249"/>
        <end position="329"/>
    </location>
</feature>
<keyword evidence="4" id="KW-0811">Translocation</keyword>
<evidence type="ECO:0000256" key="4">
    <source>
        <dbReference type="ARBA" id="ARBA00023010"/>
    </source>
</evidence>
<dbReference type="InterPro" id="IPR036388">
    <property type="entry name" value="WH-like_DNA-bd_sf"/>
</dbReference>
<dbReference type="Pfam" id="PF04695">
    <property type="entry name" value="Pex14_N"/>
    <property type="match status" value="1"/>
</dbReference>
<evidence type="ECO:0000256" key="12">
    <source>
        <dbReference type="SAM" id="MobiDB-lite"/>
    </source>
</evidence>
<keyword evidence="6 10" id="KW-0576">Peroxisome</keyword>
<proteinExistence type="inferred from homology"/>
<comment type="similarity">
    <text evidence="1 10">Belongs to the peroxin-14 family.</text>
</comment>
<keyword evidence="11" id="KW-0175">Coiled coil</keyword>
<comment type="function">
    <text evidence="10">Component of the PEX13-PEX14 docking complex, a translocon channel that specifically mediates the import of peroxisomal cargo proteins bound to PEX5 receptor. The PEX13-PEX14 docking complex forms a large import pore which can be opened to a diameter of about 9 nm. Mechanistically, PEX5 receptor along with cargo proteins associates with the PEX14 subunit of the PEX13-PEX14 docking complex in the cytosol, leading to the insertion of the receptor into the organelle membrane with the concomitant translocation of the cargo into the peroxisome matrix.</text>
</comment>
<dbReference type="InterPro" id="IPR006785">
    <property type="entry name" value="Pex14_N"/>
</dbReference>
<feature type="compositionally biased region" description="Polar residues" evidence="12">
    <location>
        <begin position="289"/>
        <end position="329"/>
    </location>
</feature>
<evidence type="ECO:0000256" key="1">
    <source>
        <dbReference type="ARBA" id="ARBA00005443"/>
    </source>
</evidence>
<evidence type="ECO:0000313" key="15">
    <source>
        <dbReference type="Proteomes" id="UP000799441"/>
    </source>
</evidence>
<feature type="compositionally biased region" description="Polar residues" evidence="12">
    <location>
        <begin position="267"/>
        <end position="281"/>
    </location>
</feature>
<comment type="caution">
    <text evidence="14">The sequence shown here is derived from an EMBL/GenBank/DDBJ whole genome shotgun (WGS) entry which is preliminary data.</text>
</comment>
<keyword evidence="3 10" id="KW-0653">Protein transport</keyword>
<dbReference type="AlphaFoldDB" id="A0A9P4Q5K1"/>
<protein>
    <recommendedName>
        <fullName evidence="7 10">Peroxisomal membrane protein PEX14</fullName>
    </recommendedName>
    <alternativeName>
        <fullName evidence="8 10">Peroxin-14</fullName>
    </alternativeName>
</protein>
<dbReference type="GO" id="GO:0005102">
    <property type="term" value="F:signaling receptor binding"/>
    <property type="evidence" value="ECO:0007669"/>
    <property type="project" value="TreeGrafter"/>
</dbReference>
<keyword evidence="15" id="KW-1185">Reference proteome</keyword>
<dbReference type="EMBL" id="MU003819">
    <property type="protein sequence ID" value="KAF2718851.1"/>
    <property type="molecule type" value="Genomic_DNA"/>
</dbReference>
<evidence type="ECO:0000256" key="5">
    <source>
        <dbReference type="ARBA" id="ARBA00023136"/>
    </source>
</evidence>
<comment type="subcellular location">
    <subcellularLocation>
        <location evidence="9 10">Peroxisome membrane</location>
    </subcellularLocation>
</comment>
<feature type="coiled-coil region" evidence="11">
    <location>
        <begin position="163"/>
        <end position="200"/>
    </location>
</feature>
<reference evidence="14" key="1">
    <citation type="journal article" date="2020" name="Stud. Mycol.">
        <title>101 Dothideomycetes genomes: a test case for predicting lifestyles and emergence of pathogens.</title>
        <authorList>
            <person name="Haridas S."/>
            <person name="Albert R."/>
            <person name="Binder M."/>
            <person name="Bloem J."/>
            <person name="Labutti K."/>
            <person name="Salamov A."/>
            <person name="Andreopoulos B."/>
            <person name="Baker S."/>
            <person name="Barry K."/>
            <person name="Bills G."/>
            <person name="Bluhm B."/>
            <person name="Cannon C."/>
            <person name="Castanera R."/>
            <person name="Culley D."/>
            <person name="Daum C."/>
            <person name="Ezra D."/>
            <person name="Gonzalez J."/>
            <person name="Henrissat B."/>
            <person name="Kuo A."/>
            <person name="Liang C."/>
            <person name="Lipzen A."/>
            <person name="Lutzoni F."/>
            <person name="Magnuson J."/>
            <person name="Mondo S."/>
            <person name="Nolan M."/>
            <person name="Ohm R."/>
            <person name="Pangilinan J."/>
            <person name="Park H.-J."/>
            <person name="Ramirez L."/>
            <person name="Alfaro M."/>
            <person name="Sun H."/>
            <person name="Tritt A."/>
            <person name="Yoshinaga Y."/>
            <person name="Zwiers L.-H."/>
            <person name="Turgeon B."/>
            <person name="Goodwin S."/>
            <person name="Spatafora J."/>
            <person name="Crous P."/>
            <person name="Grigoriev I."/>
        </authorList>
    </citation>
    <scope>NUCLEOTIDE SEQUENCE</scope>
    <source>
        <strain evidence="14">CBS 116435</strain>
    </source>
</reference>
<evidence type="ECO:0000256" key="3">
    <source>
        <dbReference type="ARBA" id="ARBA00022927"/>
    </source>
</evidence>
<dbReference type="GO" id="GO:0005778">
    <property type="term" value="C:peroxisomal membrane"/>
    <property type="evidence" value="ECO:0007669"/>
    <property type="project" value="UniProtKB-SubCell"/>
</dbReference>
<dbReference type="PANTHER" id="PTHR23058:SF0">
    <property type="entry name" value="PEROXISOMAL MEMBRANE PROTEIN PEX14"/>
    <property type="match status" value="1"/>
</dbReference>
<feature type="region of interest" description="Disordered" evidence="12">
    <location>
        <begin position="341"/>
        <end position="369"/>
    </location>
</feature>
<evidence type="ECO:0000256" key="11">
    <source>
        <dbReference type="SAM" id="Coils"/>
    </source>
</evidence>
<evidence type="ECO:0000259" key="13">
    <source>
        <dbReference type="Pfam" id="PF04695"/>
    </source>
</evidence>
<dbReference type="GO" id="GO:1990429">
    <property type="term" value="C:peroxisomal importomer complex"/>
    <property type="evidence" value="ECO:0007669"/>
    <property type="project" value="TreeGrafter"/>
</dbReference>
<accession>A0A9P4Q5K1</accession>
<gene>
    <name evidence="14" type="ORF">K431DRAFT_229925</name>
</gene>
<dbReference type="OrthoDB" id="5549158at2759"/>
<keyword evidence="2 10" id="KW-0813">Transport</keyword>
<dbReference type="PANTHER" id="PTHR23058">
    <property type="entry name" value="PEROXISOMAL MEMBRANE PROTEIN PEX14"/>
    <property type="match status" value="1"/>
</dbReference>
<evidence type="ECO:0000313" key="14">
    <source>
        <dbReference type="EMBL" id="KAF2718851.1"/>
    </source>
</evidence>
<evidence type="ECO:0000256" key="2">
    <source>
        <dbReference type="ARBA" id="ARBA00022448"/>
    </source>
</evidence>
<feature type="compositionally biased region" description="Basic and acidic residues" evidence="12">
    <location>
        <begin position="345"/>
        <end position="356"/>
    </location>
</feature>
<feature type="domain" description="Peroxisome membrane anchor protein Pex14p N-terminal" evidence="13">
    <location>
        <begin position="3"/>
        <end position="47"/>
    </location>
</feature>
<name>A0A9P4Q5K1_9PEZI</name>